<feature type="region of interest" description="Disordered" evidence="1">
    <location>
        <begin position="359"/>
        <end position="601"/>
    </location>
</feature>
<evidence type="ECO:0000313" key="3">
    <source>
        <dbReference type="Proteomes" id="UP000186817"/>
    </source>
</evidence>
<dbReference type="EMBL" id="LSRX01000337">
    <property type="protein sequence ID" value="OLQ00158.1"/>
    <property type="molecule type" value="Genomic_DNA"/>
</dbReference>
<keyword evidence="2" id="KW-0648">Protein biosynthesis</keyword>
<feature type="compositionally biased region" description="Basic and acidic residues" evidence="1">
    <location>
        <begin position="457"/>
        <end position="590"/>
    </location>
</feature>
<evidence type="ECO:0000313" key="2">
    <source>
        <dbReference type="EMBL" id="OLQ00158.1"/>
    </source>
</evidence>
<dbReference type="Proteomes" id="UP000186817">
    <property type="component" value="Unassembled WGS sequence"/>
</dbReference>
<name>A0A1Q9DYA7_SYMMI</name>
<organism evidence="2 3">
    <name type="scientific">Symbiodinium microadriaticum</name>
    <name type="common">Dinoflagellate</name>
    <name type="synonym">Zooxanthella microadriatica</name>
    <dbReference type="NCBI Taxonomy" id="2951"/>
    <lineage>
        <taxon>Eukaryota</taxon>
        <taxon>Sar</taxon>
        <taxon>Alveolata</taxon>
        <taxon>Dinophyceae</taxon>
        <taxon>Suessiales</taxon>
        <taxon>Symbiodiniaceae</taxon>
        <taxon>Symbiodinium</taxon>
    </lineage>
</organism>
<evidence type="ECO:0000256" key="1">
    <source>
        <dbReference type="SAM" id="MobiDB-lite"/>
    </source>
</evidence>
<feature type="compositionally biased region" description="Basic and acidic residues" evidence="1">
    <location>
        <begin position="419"/>
        <end position="428"/>
    </location>
</feature>
<protein>
    <submittedName>
        <fullName evidence="2">Eukaryotic translation initiation factor 3 subunit A</fullName>
    </submittedName>
</protein>
<reference evidence="2 3" key="1">
    <citation type="submission" date="2016-02" db="EMBL/GenBank/DDBJ databases">
        <title>Genome analysis of coral dinoflagellate symbionts highlights evolutionary adaptations to a symbiotic lifestyle.</title>
        <authorList>
            <person name="Aranda M."/>
            <person name="Li Y."/>
            <person name="Liew Y.J."/>
            <person name="Baumgarten S."/>
            <person name="Simakov O."/>
            <person name="Wilson M."/>
            <person name="Piel J."/>
            <person name="Ashoor H."/>
            <person name="Bougouffa S."/>
            <person name="Bajic V.B."/>
            <person name="Ryu T."/>
            <person name="Ravasi T."/>
            <person name="Bayer T."/>
            <person name="Micklem G."/>
            <person name="Kim H."/>
            <person name="Bhak J."/>
            <person name="Lajeunesse T.C."/>
            <person name="Voolstra C.R."/>
        </authorList>
    </citation>
    <scope>NUCLEOTIDE SEQUENCE [LARGE SCALE GENOMIC DNA]</scope>
    <source>
        <strain evidence="2 3">CCMP2467</strain>
    </source>
</reference>
<keyword evidence="3" id="KW-1185">Reference proteome</keyword>
<accession>A0A1Q9DYA7</accession>
<gene>
    <name evidence="2" type="primary">EIF3A</name>
    <name evidence="2" type="ORF">AK812_SmicGene17204</name>
</gene>
<keyword evidence="2" id="KW-0396">Initiation factor</keyword>
<dbReference type="OrthoDB" id="436514at2759"/>
<proteinExistence type="predicted"/>
<feature type="compositionally biased region" description="Low complexity" evidence="1">
    <location>
        <begin position="370"/>
        <end position="417"/>
    </location>
</feature>
<feature type="compositionally biased region" description="Basic and acidic residues" evidence="1">
    <location>
        <begin position="440"/>
        <end position="450"/>
    </location>
</feature>
<dbReference type="GO" id="GO:0003743">
    <property type="term" value="F:translation initiation factor activity"/>
    <property type="evidence" value="ECO:0007669"/>
    <property type="project" value="UniProtKB-KW"/>
</dbReference>
<dbReference type="AlphaFoldDB" id="A0A1Q9DYA7"/>
<comment type="caution">
    <text evidence="2">The sequence shown here is derived from an EMBL/GenBank/DDBJ whole genome shotgun (WGS) entry which is preliminary data.</text>
</comment>
<feature type="compositionally biased region" description="Basic and acidic residues" evidence="1">
    <location>
        <begin position="360"/>
        <end position="369"/>
    </location>
</feature>
<sequence>MRLDETGAVSEDIFKQKFICVTGISITDVLQVSNSKTTGKIEPEEVLEALGPVTKDEATGMERVEVKATGSGKQGFVTLKGNQGTTYLQEFSPFTDFCTAMDKKIEDVKKGLSVKLWGVLDVEKVHCEAKAELMKLRPKASQQATEIQKIKGKVGAAKKDFFKAEEAERTAHLEAKERREAEAQVQHSPKQNRCPAMTPHQILLLSSLALPAWAGINIPVHERQCDGAAWVCRIVCSQGMLGGKGQKANWCVAKHCTRQKAVVESMIAAGQDYCSKNTCFIQETEAIGLLQRPQQGRLALTQVNATTNCLDEKAVCGKFCDGLNSPNDFCMPKCLGNVHAIADALKEYCDECGSPPDYKTTTKKEKTTTEEPTTTEELTTTEETTSAEPTTTTEEPTTTTEESTTTTEEPTTTTEEPTTTDKEYKTTTEEDETTTPVYPPKKDDKDDRDGRRRRRPRGEDDGKKDDDKDGRRGRKDDDKDGRRGRKDDDKDGRRGRKDDDGKKDDDKHGRRGRKDDDGKKDDDKHGRHGRKDDDGKKDDDKHGRRGRKDDDGKKDDDKDGRRGRKDDDGKKDDDKDGGRRRRKDDDDQPHPRRKTKSTGIRIASMAVEPWLRKGVDEWDAHFKALLAEANKTLEAAGEELMKFATPATVAEEMETLEPSASSLLSKAKASFLAQTREIKAKKELTKLIAKADLALRKVKAAAEAVKKACKTISAADANASAALRSEAAEKGVAVDELFAQLAGAGLLAIPSLEIAEEHAKLVCRKIEAPSISKRSFLAFVQRYYVVTAAAVAITGEFEITKAKTIRKAVSGRKNEYLDNYNLDLYEEVVFDVMPLEAYEAELDEIFEILEGPRSDQKLGLNRVRGRSLVDSTEGWLSIKGNQGSIFLKETEKPFYTVSGADEVPLSPSFKVGEGEPVRMLKSGEVMEMLEGPKKALSDKASGWFSIRDKQVAITDNFDIKVVKKLQVGEIMAVVEGPLVQEESGVTRVKARTLDDDQVAGDKIFTVQGWSCWLWLFISIRAQTTTNPLVGWVTVKGNAGTSYATASKAHYAVVKAKLQKTITSNSDVVRMLEVGETVKAVKGVDFNLQSPDSRKKMALLGYVMRGPEILCHQSSDWTATIPT</sequence>